<dbReference type="Gene3D" id="3.10.450.50">
    <property type="match status" value="1"/>
</dbReference>
<protein>
    <submittedName>
        <fullName evidence="2">Nuclear transport factor 2 family protein</fullName>
    </submittedName>
</protein>
<evidence type="ECO:0000313" key="3">
    <source>
        <dbReference type="Proteomes" id="UP001108029"/>
    </source>
</evidence>
<gene>
    <name evidence="2" type="ORF">LJ657_29805</name>
</gene>
<dbReference type="EMBL" id="JAJSBI010000017">
    <property type="protein sequence ID" value="MCD9877747.1"/>
    <property type="molecule type" value="Genomic_DNA"/>
</dbReference>
<dbReference type="Pfam" id="PF13577">
    <property type="entry name" value="SnoaL_4"/>
    <property type="match status" value="1"/>
</dbReference>
<comment type="caution">
    <text evidence="2">The sequence shown here is derived from an EMBL/GenBank/DDBJ whole genome shotgun (WGS) entry which is preliminary data.</text>
</comment>
<dbReference type="AlphaFoldDB" id="A0A9Q3VT90"/>
<organism evidence="2 3">
    <name type="scientific">Streptomyces guryensis</name>
    <dbReference type="NCBI Taxonomy" id="2886947"/>
    <lineage>
        <taxon>Bacteria</taxon>
        <taxon>Bacillati</taxon>
        <taxon>Actinomycetota</taxon>
        <taxon>Actinomycetes</taxon>
        <taxon>Kitasatosporales</taxon>
        <taxon>Streptomycetaceae</taxon>
        <taxon>Streptomyces</taxon>
    </lineage>
</organism>
<accession>A0A9Q3VT90</accession>
<proteinExistence type="predicted"/>
<dbReference type="RefSeq" id="WP_232651934.1">
    <property type="nucleotide sequence ID" value="NZ_JAJSBI010000017.1"/>
</dbReference>
<dbReference type="Proteomes" id="UP001108029">
    <property type="component" value="Unassembled WGS sequence"/>
</dbReference>
<evidence type="ECO:0000313" key="2">
    <source>
        <dbReference type="EMBL" id="MCD9877747.1"/>
    </source>
</evidence>
<name>A0A9Q3VT90_9ACTN</name>
<evidence type="ECO:0000259" key="1">
    <source>
        <dbReference type="Pfam" id="PF13577"/>
    </source>
</evidence>
<dbReference type="InterPro" id="IPR032710">
    <property type="entry name" value="NTF2-like_dom_sf"/>
</dbReference>
<dbReference type="SUPFAM" id="SSF54427">
    <property type="entry name" value="NTF2-like"/>
    <property type="match status" value="1"/>
</dbReference>
<feature type="domain" description="SnoaL-like" evidence="1">
    <location>
        <begin position="4"/>
        <end position="123"/>
    </location>
</feature>
<keyword evidence="3" id="KW-1185">Reference proteome</keyword>
<reference evidence="2" key="1">
    <citation type="submission" date="2021-12" db="EMBL/GenBank/DDBJ databases">
        <authorList>
            <person name="Lee J.-H."/>
            <person name="Kim S.-B."/>
        </authorList>
    </citation>
    <scope>NUCLEOTIDE SEQUENCE</scope>
    <source>
        <strain evidence="2">NR30</strain>
    </source>
</reference>
<sequence length="138" mass="14563">MALALEDRLAVTELIALHGHLVDGGELDRCDEVFTSDVLYDLSDFGQGEVTGLAAVKEAALALGAKNAVAHHVTNVVIEGVADGRVRARSKGLGIMADGSCGSVTYEDVVVRVDAGWRICRRRVVARRVPLGGLGQEP</sequence>
<dbReference type="InterPro" id="IPR037401">
    <property type="entry name" value="SnoaL-like"/>
</dbReference>